<keyword evidence="4" id="KW-1185">Reference proteome</keyword>
<dbReference type="EMBL" id="NRRY01000038">
    <property type="protein sequence ID" value="MBK1620366.1"/>
    <property type="molecule type" value="Genomic_DNA"/>
</dbReference>
<comment type="caution">
    <text evidence="3">The sequence shown here is derived from an EMBL/GenBank/DDBJ whole genome shotgun (WGS) entry which is preliminary data.</text>
</comment>
<evidence type="ECO:0000259" key="2">
    <source>
        <dbReference type="SMART" id="SM01248"/>
    </source>
</evidence>
<gene>
    <name evidence="3" type="ORF">CKO42_18360</name>
</gene>
<evidence type="ECO:0000313" key="3">
    <source>
        <dbReference type="EMBL" id="MBK1620366.1"/>
    </source>
</evidence>
<name>A0A9X0WBJ8_9GAMM</name>
<feature type="compositionally biased region" description="Basic and acidic residues" evidence="1">
    <location>
        <begin position="1"/>
        <end position="12"/>
    </location>
</feature>
<dbReference type="PANTHER" id="PTHR41709">
    <property type="entry name" value="KAIB-LIKE PROTEIN 1"/>
    <property type="match status" value="1"/>
</dbReference>
<dbReference type="AlphaFoldDB" id="A0A9X0WBJ8"/>
<sequence length="160" mass="17413">MSATADDDKPPVRTEPVAEPQDRNLRHAISESSIPLASSAADTPTAAATDATVTLDEAETSEGNQRWTLRLYVAGQTPKSLAAFANLQAMCEAHLSGRYQIEVIDLLEKPHLAQGDQILAIPTVVRRLPLPMRKIIGDLSDTERAIVGLDLRQSIWHVNP</sequence>
<dbReference type="InterPro" id="IPR039022">
    <property type="entry name" value="KaiB-like"/>
</dbReference>
<dbReference type="GO" id="GO:0048511">
    <property type="term" value="P:rhythmic process"/>
    <property type="evidence" value="ECO:0007669"/>
    <property type="project" value="InterPro"/>
</dbReference>
<feature type="compositionally biased region" description="Low complexity" evidence="1">
    <location>
        <begin position="35"/>
        <end position="48"/>
    </location>
</feature>
<dbReference type="PANTHER" id="PTHR41709:SF2">
    <property type="entry name" value="CIRCADIAN CLOCK PROTEIN KAIB2"/>
    <property type="match status" value="1"/>
</dbReference>
<organism evidence="3 4">
    <name type="scientific">Lamprobacter modestohalophilus</name>
    <dbReference type="NCBI Taxonomy" id="1064514"/>
    <lineage>
        <taxon>Bacteria</taxon>
        <taxon>Pseudomonadati</taxon>
        <taxon>Pseudomonadota</taxon>
        <taxon>Gammaproteobacteria</taxon>
        <taxon>Chromatiales</taxon>
        <taxon>Chromatiaceae</taxon>
        <taxon>Lamprobacter</taxon>
    </lineage>
</organism>
<dbReference type="Proteomes" id="UP001138768">
    <property type="component" value="Unassembled WGS sequence"/>
</dbReference>
<accession>A0A9X0WBJ8</accession>
<proteinExistence type="predicted"/>
<dbReference type="SUPFAM" id="SSF52833">
    <property type="entry name" value="Thioredoxin-like"/>
    <property type="match status" value="1"/>
</dbReference>
<protein>
    <recommendedName>
        <fullName evidence="2">KaiB domain-containing protein</fullName>
    </recommendedName>
</protein>
<evidence type="ECO:0000313" key="4">
    <source>
        <dbReference type="Proteomes" id="UP001138768"/>
    </source>
</evidence>
<dbReference type="RefSeq" id="WP_200247225.1">
    <property type="nucleotide sequence ID" value="NZ_NRRY01000038.1"/>
</dbReference>
<dbReference type="SMART" id="SM01248">
    <property type="entry name" value="KaiB"/>
    <property type="match status" value="1"/>
</dbReference>
<feature type="domain" description="KaiB" evidence="2">
    <location>
        <begin position="70"/>
        <end position="151"/>
    </location>
</feature>
<dbReference type="InterPro" id="IPR011649">
    <property type="entry name" value="KaiB_domain"/>
</dbReference>
<reference evidence="3 4" key="1">
    <citation type="journal article" date="2020" name="Microorganisms">
        <title>Osmotic Adaptation and Compatible Solute Biosynthesis of Phototrophic Bacteria as Revealed from Genome Analyses.</title>
        <authorList>
            <person name="Imhoff J.F."/>
            <person name="Rahn T."/>
            <person name="Kunzel S."/>
            <person name="Keller A."/>
            <person name="Neulinger S.C."/>
        </authorList>
    </citation>
    <scope>NUCLEOTIDE SEQUENCE [LARGE SCALE GENOMIC DNA]</scope>
    <source>
        <strain evidence="3 4">DSM 25653</strain>
    </source>
</reference>
<feature type="compositionally biased region" description="Basic and acidic residues" evidence="1">
    <location>
        <begin position="20"/>
        <end position="29"/>
    </location>
</feature>
<evidence type="ECO:0000256" key="1">
    <source>
        <dbReference type="SAM" id="MobiDB-lite"/>
    </source>
</evidence>
<dbReference type="CDD" id="cd02978">
    <property type="entry name" value="KaiB_like"/>
    <property type="match status" value="1"/>
</dbReference>
<dbReference type="InterPro" id="IPR036249">
    <property type="entry name" value="Thioredoxin-like_sf"/>
</dbReference>
<dbReference type="Pfam" id="PF07689">
    <property type="entry name" value="KaiB"/>
    <property type="match status" value="1"/>
</dbReference>
<feature type="region of interest" description="Disordered" evidence="1">
    <location>
        <begin position="1"/>
        <end position="48"/>
    </location>
</feature>
<dbReference type="Gene3D" id="3.40.30.10">
    <property type="entry name" value="Glutaredoxin"/>
    <property type="match status" value="1"/>
</dbReference>